<name>A0ABW0C7W0_9FLAO</name>
<gene>
    <name evidence="1" type="ORF">ACFPH8_13245</name>
</gene>
<dbReference type="RefSeq" id="WP_376861645.1">
    <property type="nucleotide sequence ID" value="NZ_JBHSLA010000006.1"/>
</dbReference>
<comment type="caution">
    <text evidence="1">The sequence shown here is derived from an EMBL/GenBank/DDBJ whole genome shotgun (WGS) entry which is preliminary data.</text>
</comment>
<dbReference type="Proteomes" id="UP001596162">
    <property type="component" value="Unassembled WGS sequence"/>
</dbReference>
<dbReference type="Pfam" id="PF05013">
    <property type="entry name" value="FGase"/>
    <property type="match status" value="1"/>
</dbReference>
<proteinExistence type="predicted"/>
<evidence type="ECO:0000313" key="2">
    <source>
        <dbReference type="Proteomes" id="UP001596162"/>
    </source>
</evidence>
<reference evidence="2" key="1">
    <citation type="journal article" date="2019" name="Int. J. Syst. Evol. Microbiol.">
        <title>The Global Catalogue of Microorganisms (GCM) 10K type strain sequencing project: providing services to taxonomists for standard genome sequencing and annotation.</title>
        <authorList>
            <consortium name="The Broad Institute Genomics Platform"/>
            <consortium name="The Broad Institute Genome Sequencing Center for Infectious Disease"/>
            <person name="Wu L."/>
            <person name="Ma J."/>
        </authorList>
    </citation>
    <scope>NUCLEOTIDE SEQUENCE [LARGE SCALE GENOMIC DNA]</scope>
    <source>
        <strain evidence="2">JCM 17978</strain>
    </source>
</reference>
<protein>
    <submittedName>
        <fullName evidence="1">N-formylglutamate amidohydrolase</fullName>
    </submittedName>
</protein>
<accession>A0ABW0C7W0</accession>
<dbReference type="SUPFAM" id="SSF53187">
    <property type="entry name" value="Zn-dependent exopeptidases"/>
    <property type="match status" value="1"/>
</dbReference>
<dbReference type="Gene3D" id="3.40.630.40">
    <property type="entry name" value="Zn-dependent exopeptidases"/>
    <property type="match status" value="1"/>
</dbReference>
<organism evidence="1 2">
    <name type="scientific">Bizionia hallyeonensis</name>
    <dbReference type="NCBI Taxonomy" id="1123757"/>
    <lineage>
        <taxon>Bacteria</taxon>
        <taxon>Pseudomonadati</taxon>
        <taxon>Bacteroidota</taxon>
        <taxon>Flavobacteriia</taxon>
        <taxon>Flavobacteriales</taxon>
        <taxon>Flavobacteriaceae</taxon>
        <taxon>Bizionia</taxon>
    </lineage>
</organism>
<keyword evidence="2" id="KW-1185">Reference proteome</keyword>
<sequence length="228" mass="26633">MKLVLTCEHGGNYIPIEYKALFINQEAVLHSHRGFDLGALDVFQSLKPIADFSKFSTTSRLLIELNRSLHHKNLFSEFTNKLSKAEKQKIIAQYYKPYRDAVEGVILQYIQEGETVIHISIHSFTPIWKKVERRVDIGLLYDSRIPKEKDFCKVFKAKILRISNNYDIRFNQPYLGRSDGFPTYLRKQFSENYIGIEIEINQKYSRNNQMADSLKTLIFGAIKQCKLE</sequence>
<dbReference type="InterPro" id="IPR007709">
    <property type="entry name" value="N-FG_amidohydro"/>
</dbReference>
<dbReference type="EMBL" id="JBHSLA010000006">
    <property type="protein sequence ID" value="MFC5196298.1"/>
    <property type="molecule type" value="Genomic_DNA"/>
</dbReference>
<evidence type="ECO:0000313" key="1">
    <source>
        <dbReference type="EMBL" id="MFC5196298.1"/>
    </source>
</evidence>